<organism evidence="2 3">
    <name type="scientific">Sorangium cellulosum</name>
    <name type="common">Polyangium cellulosum</name>
    <dbReference type="NCBI Taxonomy" id="56"/>
    <lineage>
        <taxon>Bacteria</taxon>
        <taxon>Pseudomonadati</taxon>
        <taxon>Myxococcota</taxon>
        <taxon>Polyangia</taxon>
        <taxon>Polyangiales</taxon>
        <taxon>Polyangiaceae</taxon>
        <taxon>Sorangium</taxon>
    </lineage>
</organism>
<dbReference type="PROSITE" id="PS51257">
    <property type="entry name" value="PROKAR_LIPOPROTEIN"/>
    <property type="match status" value="1"/>
</dbReference>
<dbReference type="Proteomes" id="UP000075502">
    <property type="component" value="Unassembled WGS sequence"/>
</dbReference>
<sequence length="354" mass="37730">MGRATGRAGARAISMAAALLSLGAGAALVGSSCTGLPCGDGDCMDPLGHTCPWECLGLLSPQYDYFTEHFNPRDSLMVWIGDPRDAPDCTSSNAYHVRDFYQNPKSLDRCPRCVAEPLRESSYFKVELRKGAQCVHGGRIGGTTIRAFMIPVAWDGSCISEVVALDPAVQDADVGVGASDGDAPACAVSLSSTDVAATWGSLVRVCERSWEYDEICWRLSSTCAPEPGPGFRECLQYHGDEELPVCPNSHPELVQAYTGVKGCSRCGAEDPIDDENWRETTSTLTFYADEQCTQPLPTTNIIDQCFNLPSGALPRGVTATLTVERIAACEAVGGEQEGELAPGNVASFCCRPPA</sequence>
<keyword evidence="1" id="KW-0732">Signal</keyword>
<proteinExistence type="predicted"/>
<reference evidence="2 3" key="1">
    <citation type="submission" date="2014-02" db="EMBL/GenBank/DDBJ databases">
        <title>The small core and large imbalanced accessory genome model reveals a collaborative survival strategy of Sorangium cellulosum strains in nature.</title>
        <authorList>
            <person name="Han K."/>
            <person name="Peng R."/>
            <person name="Blom J."/>
            <person name="Li Y.-Z."/>
        </authorList>
    </citation>
    <scope>NUCLEOTIDE SEQUENCE [LARGE SCALE GENOMIC DNA]</scope>
    <source>
        <strain evidence="2 3">So0007-03</strain>
    </source>
</reference>
<dbReference type="EMBL" id="JEME01001260">
    <property type="protein sequence ID" value="KYG07632.1"/>
    <property type="molecule type" value="Genomic_DNA"/>
</dbReference>
<gene>
    <name evidence="2" type="ORF">BE21_28320</name>
</gene>
<evidence type="ECO:0008006" key="4">
    <source>
        <dbReference type="Google" id="ProtNLM"/>
    </source>
</evidence>
<evidence type="ECO:0000313" key="3">
    <source>
        <dbReference type="Proteomes" id="UP000075502"/>
    </source>
</evidence>
<evidence type="ECO:0000313" key="2">
    <source>
        <dbReference type="EMBL" id="KYG07632.1"/>
    </source>
</evidence>
<accession>A0A150TSF5</accession>
<feature type="chain" id="PRO_5007569832" description="Secreted protein" evidence="1">
    <location>
        <begin position="27"/>
        <end position="354"/>
    </location>
</feature>
<protein>
    <recommendedName>
        <fullName evidence="4">Secreted protein</fullName>
    </recommendedName>
</protein>
<evidence type="ECO:0000256" key="1">
    <source>
        <dbReference type="SAM" id="SignalP"/>
    </source>
</evidence>
<feature type="signal peptide" evidence="1">
    <location>
        <begin position="1"/>
        <end position="26"/>
    </location>
</feature>
<comment type="caution">
    <text evidence="2">The sequence shown here is derived from an EMBL/GenBank/DDBJ whole genome shotgun (WGS) entry which is preliminary data.</text>
</comment>
<dbReference type="AlphaFoldDB" id="A0A150TSF5"/>
<name>A0A150TSF5_SORCE</name>